<name>A0A182QA59_9DIPT</name>
<organism evidence="1 2">
    <name type="scientific">Anopheles farauti</name>
    <dbReference type="NCBI Taxonomy" id="69004"/>
    <lineage>
        <taxon>Eukaryota</taxon>
        <taxon>Metazoa</taxon>
        <taxon>Ecdysozoa</taxon>
        <taxon>Arthropoda</taxon>
        <taxon>Hexapoda</taxon>
        <taxon>Insecta</taxon>
        <taxon>Pterygota</taxon>
        <taxon>Neoptera</taxon>
        <taxon>Endopterygota</taxon>
        <taxon>Diptera</taxon>
        <taxon>Nematocera</taxon>
        <taxon>Culicoidea</taxon>
        <taxon>Culicidae</taxon>
        <taxon>Anophelinae</taxon>
        <taxon>Anopheles</taxon>
    </lineage>
</organism>
<evidence type="ECO:0000313" key="1">
    <source>
        <dbReference type="EnsemblMetazoa" id="AFAF006109-PA"/>
    </source>
</evidence>
<proteinExistence type="predicted"/>
<keyword evidence="2" id="KW-1185">Reference proteome</keyword>
<dbReference type="EMBL" id="AXCN02000619">
    <property type="status" value="NOT_ANNOTATED_CDS"/>
    <property type="molecule type" value="Genomic_DNA"/>
</dbReference>
<evidence type="ECO:0000313" key="2">
    <source>
        <dbReference type="Proteomes" id="UP000075886"/>
    </source>
</evidence>
<dbReference type="VEuPathDB" id="VectorBase:AFAF006109"/>
<reference evidence="1" key="2">
    <citation type="submission" date="2020-05" db="UniProtKB">
        <authorList>
            <consortium name="EnsemblMetazoa"/>
        </authorList>
    </citation>
    <scope>IDENTIFICATION</scope>
    <source>
        <strain evidence="1">FAR1</strain>
    </source>
</reference>
<dbReference type="AlphaFoldDB" id="A0A182QA59"/>
<dbReference type="Proteomes" id="UP000075886">
    <property type="component" value="Unassembled WGS sequence"/>
</dbReference>
<sequence length="198" mass="22171">MASARAFGLFNSQNRVHGNHIAGKNMQSLKTGETRPSAAFALKDLTNNNKAQRTNVHQAAGKDKSAVCKPEKQQKDTTKNIMQKISLNSEKPTHRKPAVHAPFDIFSPQDAEFSWGQAACLRDDLFEQMVGFHGVPCEIERKPLSPAPVQDLDDLQDLEPVFDDYVRPANDHRFGTAKLIDLPDDFALVDIHDLEFMF</sequence>
<dbReference type="EnsemblMetazoa" id="AFAF006109-RA">
    <property type="protein sequence ID" value="AFAF006109-PA"/>
    <property type="gene ID" value="AFAF006109"/>
</dbReference>
<protein>
    <submittedName>
        <fullName evidence="1">Uncharacterized protein</fullName>
    </submittedName>
</protein>
<accession>A0A182QA59</accession>
<reference evidence="2" key="1">
    <citation type="submission" date="2014-01" db="EMBL/GenBank/DDBJ databases">
        <title>The Genome Sequence of Anopheles farauti FAR1 (V2).</title>
        <authorList>
            <consortium name="The Broad Institute Genomics Platform"/>
            <person name="Neafsey D.E."/>
            <person name="Besansky N."/>
            <person name="Howell P."/>
            <person name="Walton C."/>
            <person name="Young S.K."/>
            <person name="Zeng Q."/>
            <person name="Gargeya S."/>
            <person name="Fitzgerald M."/>
            <person name="Haas B."/>
            <person name="Abouelleil A."/>
            <person name="Allen A.W."/>
            <person name="Alvarado L."/>
            <person name="Arachchi H.M."/>
            <person name="Berlin A.M."/>
            <person name="Chapman S.B."/>
            <person name="Gainer-Dewar J."/>
            <person name="Goldberg J."/>
            <person name="Griggs A."/>
            <person name="Gujja S."/>
            <person name="Hansen M."/>
            <person name="Howarth C."/>
            <person name="Imamovic A."/>
            <person name="Ireland A."/>
            <person name="Larimer J."/>
            <person name="McCowan C."/>
            <person name="Murphy C."/>
            <person name="Pearson M."/>
            <person name="Poon T.W."/>
            <person name="Priest M."/>
            <person name="Roberts A."/>
            <person name="Saif S."/>
            <person name="Shea T."/>
            <person name="Sisk P."/>
            <person name="Sykes S."/>
            <person name="Wortman J."/>
            <person name="Nusbaum C."/>
            <person name="Birren B."/>
        </authorList>
    </citation>
    <scope>NUCLEOTIDE SEQUENCE [LARGE SCALE GENOMIC DNA]</scope>
    <source>
        <strain evidence="2">FAR1</strain>
    </source>
</reference>